<accession>A0A381N6I1</accession>
<organism evidence="1">
    <name type="scientific">marine metagenome</name>
    <dbReference type="NCBI Taxonomy" id="408172"/>
    <lineage>
        <taxon>unclassified sequences</taxon>
        <taxon>metagenomes</taxon>
        <taxon>ecological metagenomes</taxon>
    </lineage>
</organism>
<dbReference type="EMBL" id="UINC01000158">
    <property type="protein sequence ID" value="SUZ50212.1"/>
    <property type="molecule type" value="Genomic_DNA"/>
</dbReference>
<evidence type="ECO:0000313" key="1">
    <source>
        <dbReference type="EMBL" id="SUZ50212.1"/>
    </source>
</evidence>
<gene>
    <name evidence="1" type="ORF">METZ01_LOCUS3066</name>
</gene>
<reference evidence="1" key="1">
    <citation type="submission" date="2018-05" db="EMBL/GenBank/DDBJ databases">
        <authorList>
            <person name="Lanie J.A."/>
            <person name="Ng W.-L."/>
            <person name="Kazmierczak K.M."/>
            <person name="Andrzejewski T.M."/>
            <person name="Davidsen T.M."/>
            <person name="Wayne K.J."/>
            <person name="Tettelin H."/>
            <person name="Glass J.I."/>
            <person name="Rusch D."/>
            <person name="Podicherti R."/>
            <person name="Tsui H.-C.T."/>
            <person name="Winkler M.E."/>
        </authorList>
    </citation>
    <scope>NUCLEOTIDE SEQUENCE</scope>
</reference>
<dbReference type="AlphaFoldDB" id="A0A381N6I1"/>
<protein>
    <submittedName>
        <fullName evidence="1">Uncharacterized protein</fullName>
    </submittedName>
</protein>
<sequence>MNRKIRFGVLLLILQISVAQLDVAYVRYFKDDRNFMSNLSMLSTDRRGLTHLAVSYNENNLPVKIERYAANGTLIKREMLRYNKEGKLVERGEYDDQGKYQRLIVIGDQEPWGKEFRRWQFPVSEPLSFTDQRTRFTMEDGRHVSRVVFETIDGQEYGQIELDYDYLGNLAEERWRNLPSGRITRRFKYQFDVMASIVQIWEYDHDGALVSHMALSQAPADKLYRTPPPRTGNVLNEADIIAKEIYEKRIIVPHSGGIIPKTFWDELILTNGDRLMVDFVSLNENGIRFLLKGEGELLTIPITRVKSLTSRLGDVIYPKPTRSGL</sequence>
<proteinExistence type="predicted"/>
<name>A0A381N6I1_9ZZZZ</name>